<accession>A0ABW4GQ09</accession>
<keyword evidence="3" id="KW-0378">Hydrolase</keyword>
<dbReference type="Proteomes" id="UP001597097">
    <property type="component" value="Unassembled WGS sequence"/>
</dbReference>
<keyword evidence="1" id="KW-0812">Transmembrane</keyword>
<reference evidence="4" key="1">
    <citation type="journal article" date="2019" name="Int. J. Syst. Evol. Microbiol.">
        <title>The Global Catalogue of Microorganisms (GCM) 10K type strain sequencing project: providing services to taxonomists for standard genome sequencing and annotation.</title>
        <authorList>
            <consortium name="The Broad Institute Genomics Platform"/>
            <consortium name="The Broad Institute Genome Sequencing Center for Infectious Disease"/>
            <person name="Wu L."/>
            <person name="Ma J."/>
        </authorList>
    </citation>
    <scope>NUCLEOTIDE SEQUENCE [LARGE SCALE GENOMIC DNA]</scope>
    <source>
        <strain evidence="4">CGMCC 1.15399</strain>
    </source>
</reference>
<keyword evidence="4" id="KW-1185">Reference proteome</keyword>
<sequence length="317" mass="33793">MKQNTWVTPALWALLSPFAGWAVLRVTGWEPKFRWSQLVSFTPYAAAGSLVPLAFALAARNRPATLAALVVGGMLASVVLPRAVPRGVPETDGQPLRVMTANVLRSSVPAEALISAVERNRPDVLTVQELSPFLTARLAEAGLGTLLPYHLEQLGTAIYSRFPLRPGIGFDTDQWQHVGGVLTLPDGSEVDVVGVHACAPAAGWLAGCWAQSIQVLPPAMPKAAKRPRVLAGDFNSTLDHAVLRELIATGYQDAASVTGKGLAMTWPYNGRSALVPKVAIDHVLASEGVAVRAFETLALPRTDHRATVTDLVLRRAA</sequence>
<gene>
    <name evidence="3" type="ORF">ACFSJ0_46065</name>
</gene>
<feature type="transmembrane region" description="Helical" evidence="1">
    <location>
        <begin position="41"/>
        <end position="59"/>
    </location>
</feature>
<keyword evidence="3" id="KW-0255">Endonuclease</keyword>
<organism evidence="3 4">
    <name type="scientific">Nonomuraea guangzhouensis</name>
    <dbReference type="NCBI Taxonomy" id="1291555"/>
    <lineage>
        <taxon>Bacteria</taxon>
        <taxon>Bacillati</taxon>
        <taxon>Actinomycetota</taxon>
        <taxon>Actinomycetes</taxon>
        <taxon>Streptosporangiales</taxon>
        <taxon>Streptosporangiaceae</taxon>
        <taxon>Nonomuraea</taxon>
    </lineage>
</organism>
<protein>
    <submittedName>
        <fullName evidence="3">Endonuclease/exonuclease/phosphatase family protein</fullName>
    </submittedName>
</protein>
<dbReference type="RefSeq" id="WP_219529231.1">
    <property type="nucleotide sequence ID" value="NZ_JAHKRM010000006.1"/>
</dbReference>
<evidence type="ECO:0000259" key="2">
    <source>
        <dbReference type="Pfam" id="PF03372"/>
    </source>
</evidence>
<keyword evidence="1" id="KW-0472">Membrane</keyword>
<dbReference type="GO" id="GO:0004519">
    <property type="term" value="F:endonuclease activity"/>
    <property type="evidence" value="ECO:0007669"/>
    <property type="project" value="UniProtKB-KW"/>
</dbReference>
<feature type="domain" description="Endonuclease/exonuclease/phosphatase" evidence="2">
    <location>
        <begin position="99"/>
        <end position="304"/>
    </location>
</feature>
<evidence type="ECO:0000313" key="4">
    <source>
        <dbReference type="Proteomes" id="UP001597097"/>
    </source>
</evidence>
<keyword evidence="1" id="KW-1133">Transmembrane helix</keyword>
<comment type="caution">
    <text evidence="3">The sequence shown here is derived from an EMBL/GenBank/DDBJ whole genome shotgun (WGS) entry which is preliminary data.</text>
</comment>
<name>A0ABW4GQ09_9ACTN</name>
<dbReference type="EMBL" id="JBHUCM010000044">
    <property type="protein sequence ID" value="MFD1544479.1"/>
    <property type="molecule type" value="Genomic_DNA"/>
</dbReference>
<evidence type="ECO:0000313" key="3">
    <source>
        <dbReference type="EMBL" id="MFD1544479.1"/>
    </source>
</evidence>
<dbReference type="Pfam" id="PF03372">
    <property type="entry name" value="Exo_endo_phos"/>
    <property type="match status" value="1"/>
</dbReference>
<evidence type="ECO:0000256" key="1">
    <source>
        <dbReference type="SAM" id="Phobius"/>
    </source>
</evidence>
<dbReference type="InterPro" id="IPR005135">
    <property type="entry name" value="Endo/exonuclease/phosphatase"/>
</dbReference>
<proteinExistence type="predicted"/>
<feature type="transmembrane region" description="Helical" evidence="1">
    <location>
        <begin position="66"/>
        <end position="84"/>
    </location>
</feature>
<keyword evidence="3" id="KW-0540">Nuclease</keyword>